<dbReference type="InterPro" id="IPR049457">
    <property type="entry name" value="Emfourin"/>
</dbReference>
<dbReference type="OrthoDB" id="4947318at2"/>
<organism evidence="2 3">
    <name type="scientific">Orlajensenia flava</name>
    <dbReference type="NCBI Taxonomy" id="2565934"/>
    <lineage>
        <taxon>Bacteria</taxon>
        <taxon>Bacillati</taxon>
        <taxon>Actinomycetota</taxon>
        <taxon>Actinomycetes</taxon>
        <taxon>Micrococcales</taxon>
        <taxon>Microbacteriaceae</taxon>
        <taxon>Orlajensenia</taxon>
    </lineage>
</organism>
<sequence length="112" mass="12698">MKVVVTRSGGFAGMRVTWQVVIDNLPDASDWVVLLRELPWDEVADEEPQPDRFVYRIRLEPLADAEPPQAEREATLAEKQLTGPWRELVDKVQDADTPADPPAKPHPSHQHK</sequence>
<dbReference type="Proteomes" id="UP000307380">
    <property type="component" value="Unassembled WGS sequence"/>
</dbReference>
<evidence type="ECO:0000313" key="3">
    <source>
        <dbReference type="Proteomes" id="UP000307380"/>
    </source>
</evidence>
<accession>A0A4S4FYJ9</accession>
<dbReference type="AlphaFoldDB" id="A0A4S4FYJ9"/>
<name>A0A4S4FYJ9_9MICO</name>
<keyword evidence="3" id="KW-1185">Reference proteome</keyword>
<dbReference type="Pfam" id="PF20242">
    <property type="entry name" value="Emfourin"/>
    <property type="match status" value="1"/>
</dbReference>
<dbReference type="RefSeq" id="WP_136423037.1">
    <property type="nucleotide sequence ID" value="NZ_SSSN01000003.1"/>
</dbReference>
<dbReference type="EMBL" id="SSSN01000003">
    <property type="protein sequence ID" value="THG35528.1"/>
    <property type="molecule type" value="Genomic_DNA"/>
</dbReference>
<reference evidence="2 3" key="1">
    <citation type="submission" date="2019-04" db="EMBL/GenBank/DDBJ databases">
        <authorList>
            <person name="Jiang L."/>
        </authorList>
    </citation>
    <scope>NUCLEOTIDE SEQUENCE [LARGE SCALE GENOMIC DNA]</scope>
    <source>
        <strain evidence="2 3">YIM 131861</strain>
    </source>
</reference>
<feature type="region of interest" description="Disordered" evidence="1">
    <location>
        <begin position="64"/>
        <end position="112"/>
    </location>
</feature>
<evidence type="ECO:0000313" key="2">
    <source>
        <dbReference type="EMBL" id="THG35528.1"/>
    </source>
</evidence>
<comment type="caution">
    <text evidence="2">The sequence shown here is derived from an EMBL/GenBank/DDBJ whole genome shotgun (WGS) entry which is preliminary data.</text>
</comment>
<gene>
    <name evidence="2" type="ORF">E6C70_05660</name>
</gene>
<protein>
    <submittedName>
        <fullName evidence="2">Uncharacterized protein</fullName>
    </submittedName>
</protein>
<proteinExistence type="predicted"/>
<evidence type="ECO:0000256" key="1">
    <source>
        <dbReference type="SAM" id="MobiDB-lite"/>
    </source>
</evidence>